<dbReference type="EMBL" id="VZUL01000002">
    <property type="protein sequence ID" value="KAB1086166.1"/>
    <property type="molecule type" value="Genomic_DNA"/>
</dbReference>
<sequence length="71" mass="8157">MSIWDGCFYFKLNERNEENIPILTNTWLIPISQVRSIERDIVDEVEKPVTGGLLQALERLTARRRAAEVAA</sequence>
<protein>
    <submittedName>
        <fullName evidence="1">Uncharacterized protein</fullName>
    </submittedName>
</protein>
<dbReference type="RefSeq" id="WP_151041685.1">
    <property type="nucleotide sequence ID" value="NZ_VZUL01000002.1"/>
</dbReference>
<reference evidence="1 2" key="1">
    <citation type="submission" date="2019-09" db="EMBL/GenBank/DDBJ databases">
        <title>Genome sequencing of Ng87 strain.</title>
        <authorList>
            <person name="Karasev E.S."/>
            <person name="Andronov E."/>
        </authorList>
    </citation>
    <scope>NUCLEOTIDE SEQUENCE [LARGE SCALE GENOMIC DNA]</scope>
    <source>
        <strain evidence="1 2">Ng87</strain>
    </source>
</reference>
<comment type="caution">
    <text evidence="1">The sequence shown here is derived from an EMBL/GenBank/DDBJ whole genome shotgun (WGS) entry which is preliminary data.</text>
</comment>
<dbReference type="AlphaFoldDB" id="A0A6A1TPM2"/>
<evidence type="ECO:0000313" key="2">
    <source>
        <dbReference type="Proteomes" id="UP000386575"/>
    </source>
</evidence>
<gene>
    <name evidence="1" type="ORF">F4V91_06795</name>
</gene>
<organism evidence="1 2">
    <name type="scientific">Neorhizobium galegae</name>
    <name type="common">Rhizobium galegae</name>
    <dbReference type="NCBI Taxonomy" id="399"/>
    <lineage>
        <taxon>Bacteria</taxon>
        <taxon>Pseudomonadati</taxon>
        <taxon>Pseudomonadota</taxon>
        <taxon>Alphaproteobacteria</taxon>
        <taxon>Hyphomicrobiales</taxon>
        <taxon>Rhizobiaceae</taxon>
        <taxon>Rhizobium/Agrobacterium group</taxon>
        <taxon>Neorhizobium</taxon>
    </lineage>
</organism>
<name>A0A6A1TPM2_NEOGA</name>
<dbReference type="Proteomes" id="UP000386575">
    <property type="component" value="Unassembled WGS sequence"/>
</dbReference>
<proteinExistence type="predicted"/>
<evidence type="ECO:0000313" key="1">
    <source>
        <dbReference type="EMBL" id="KAB1086166.1"/>
    </source>
</evidence>
<accession>A0A6A1TPM2</accession>